<feature type="transmembrane region" description="Helical" evidence="5">
    <location>
        <begin position="170"/>
        <end position="189"/>
    </location>
</feature>
<comment type="caution">
    <text evidence="7">The sequence shown here is derived from an EMBL/GenBank/DDBJ whole genome shotgun (WGS) entry which is preliminary data.</text>
</comment>
<comment type="subcellular location">
    <subcellularLocation>
        <location evidence="1">Membrane</location>
        <topology evidence="1">Multi-pass membrane protein</topology>
    </subcellularLocation>
</comment>
<evidence type="ECO:0000256" key="2">
    <source>
        <dbReference type="ARBA" id="ARBA00022692"/>
    </source>
</evidence>
<dbReference type="PANTHER" id="PTHR32322">
    <property type="entry name" value="INNER MEMBRANE TRANSPORTER"/>
    <property type="match status" value="1"/>
</dbReference>
<evidence type="ECO:0000256" key="5">
    <source>
        <dbReference type="SAM" id="Phobius"/>
    </source>
</evidence>
<feature type="transmembrane region" description="Helical" evidence="5">
    <location>
        <begin position="139"/>
        <end position="158"/>
    </location>
</feature>
<feature type="transmembrane region" description="Helical" evidence="5">
    <location>
        <begin position="63"/>
        <end position="81"/>
    </location>
</feature>
<dbReference type="Proteomes" id="UP000317717">
    <property type="component" value="Unassembled WGS sequence"/>
</dbReference>
<dbReference type="InterPro" id="IPR000620">
    <property type="entry name" value="EamA_dom"/>
</dbReference>
<dbReference type="SUPFAM" id="SSF103481">
    <property type="entry name" value="Multidrug resistance efflux transporter EmrE"/>
    <property type="match status" value="2"/>
</dbReference>
<dbReference type="Pfam" id="PF00892">
    <property type="entry name" value="EamA"/>
    <property type="match status" value="2"/>
</dbReference>
<dbReference type="InterPro" id="IPR050638">
    <property type="entry name" value="AA-Vitamin_Transporters"/>
</dbReference>
<keyword evidence="4 5" id="KW-0472">Membrane</keyword>
<feature type="transmembrane region" description="Helical" evidence="5">
    <location>
        <begin position="31"/>
        <end position="51"/>
    </location>
</feature>
<dbReference type="RefSeq" id="WP_214284830.1">
    <property type="nucleotide sequence ID" value="NZ_BJLJ01000001.1"/>
</dbReference>
<evidence type="ECO:0000256" key="1">
    <source>
        <dbReference type="ARBA" id="ARBA00004141"/>
    </source>
</evidence>
<reference evidence="7 8" key="1">
    <citation type="submission" date="2019-06" db="EMBL/GenBank/DDBJ databases">
        <title>Whole genome shotgun sequence of Acinetobacter pittii NBRC 110514.</title>
        <authorList>
            <person name="Hosoyama A."/>
            <person name="Uohara A."/>
            <person name="Ohji S."/>
            <person name="Ichikawa N."/>
        </authorList>
    </citation>
    <scope>NUCLEOTIDE SEQUENCE [LARGE SCALE GENOMIC DNA]</scope>
    <source>
        <strain evidence="7 8">NBRC 110514</strain>
    </source>
</reference>
<dbReference type="PANTHER" id="PTHR32322:SF9">
    <property type="entry name" value="AMINO-ACID METABOLITE EFFLUX PUMP-RELATED"/>
    <property type="match status" value="1"/>
</dbReference>
<evidence type="ECO:0000256" key="3">
    <source>
        <dbReference type="ARBA" id="ARBA00022989"/>
    </source>
</evidence>
<dbReference type="GO" id="GO:0016020">
    <property type="term" value="C:membrane"/>
    <property type="evidence" value="ECO:0007669"/>
    <property type="project" value="UniProtKB-SubCell"/>
</dbReference>
<dbReference type="EMBL" id="BJLJ01000001">
    <property type="protein sequence ID" value="GEA66000.1"/>
    <property type="molecule type" value="Genomic_DNA"/>
</dbReference>
<dbReference type="AlphaFoldDB" id="A0A4Y3J5A0"/>
<feature type="transmembrane region" description="Helical" evidence="5">
    <location>
        <begin position="195"/>
        <end position="219"/>
    </location>
</feature>
<gene>
    <name evidence="7" type="ORF">PA3_01580</name>
</gene>
<feature type="transmembrane region" description="Helical" evidence="5">
    <location>
        <begin position="253"/>
        <end position="272"/>
    </location>
</feature>
<feature type="transmembrane region" description="Helical" evidence="5">
    <location>
        <begin position="113"/>
        <end position="133"/>
    </location>
</feature>
<name>A0A4Y3J5A0_ACIPI</name>
<feature type="transmembrane region" description="Helical" evidence="5">
    <location>
        <begin position="87"/>
        <end position="106"/>
    </location>
</feature>
<organism evidence="7 8">
    <name type="scientific">Acinetobacter pittii</name>
    <name type="common">Acinetobacter genomosp. 3</name>
    <dbReference type="NCBI Taxonomy" id="48296"/>
    <lineage>
        <taxon>Bacteria</taxon>
        <taxon>Pseudomonadati</taxon>
        <taxon>Pseudomonadota</taxon>
        <taxon>Gammaproteobacteria</taxon>
        <taxon>Moraxellales</taxon>
        <taxon>Moraxellaceae</taxon>
        <taxon>Acinetobacter</taxon>
        <taxon>Acinetobacter calcoaceticus/baumannii complex</taxon>
    </lineage>
</organism>
<accession>A0A4Y3J5A0</accession>
<feature type="transmembrane region" description="Helical" evidence="5">
    <location>
        <begin position="226"/>
        <end position="247"/>
    </location>
</feature>
<dbReference type="InterPro" id="IPR037185">
    <property type="entry name" value="EmrE-like"/>
</dbReference>
<feature type="domain" description="EamA" evidence="6">
    <location>
        <begin position="5"/>
        <end position="130"/>
    </location>
</feature>
<sequence>MLFKIALIMAAFAANSVLCRLALVGRHIDPMTFSLIRVGSGAVVLFGLFLYSKSSQTKVQWSLKNAFFLAVYILAFSYAYLQIDAGIGALLLFGVVQLTMVLYGYWQGEQIGIYRGIGLCIALAGIIVLLLPGAHTPDWGYALIMVISGLAWAGYSIAGRNMTQPIGSTLANFKLAVPMVLLANVLLAQDRYIDMQGWVLAILSGGVTSSGAYVLWYAILKHIDRVTASTVQLSVPCLAIIGGSLFVNESVTGRVILSSFMVLFGILLVIYVRPQKAKNA</sequence>
<evidence type="ECO:0000256" key="4">
    <source>
        <dbReference type="ARBA" id="ARBA00023136"/>
    </source>
</evidence>
<feature type="domain" description="EamA" evidence="6">
    <location>
        <begin position="142"/>
        <end position="270"/>
    </location>
</feature>
<evidence type="ECO:0000313" key="8">
    <source>
        <dbReference type="Proteomes" id="UP000317717"/>
    </source>
</evidence>
<protein>
    <submittedName>
        <fullName evidence="7">Transporter</fullName>
    </submittedName>
</protein>
<evidence type="ECO:0000259" key="6">
    <source>
        <dbReference type="Pfam" id="PF00892"/>
    </source>
</evidence>
<keyword evidence="2 5" id="KW-0812">Transmembrane</keyword>
<keyword evidence="3 5" id="KW-1133">Transmembrane helix</keyword>
<evidence type="ECO:0000313" key="7">
    <source>
        <dbReference type="EMBL" id="GEA66000.1"/>
    </source>
</evidence>
<proteinExistence type="predicted"/>